<dbReference type="SFLD" id="SFLDG01136">
    <property type="entry name" value="C1.6:_Phosphoserine_Phosphatas"/>
    <property type="match status" value="1"/>
</dbReference>
<dbReference type="OrthoDB" id="9805604at2"/>
<proteinExistence type="inferred from homology"/>
<comment type="subunit">
    <text evidence="3">Homotetramer.</text>
</comment>
<dbReference type="PANTHER" id="PTHR21485:SF3">
    <property type="entry name" value="N-ACYLNEURAMINATE CYTIDYLYLTRANSFERASE"/>
    <property type="match status" value="1"/>
</dbReference>
<dbReference type="PANTHER" id="PTHR21485">
    <property type="entry name" value="HAD SUPERFAMILY MEMBERS CMAS AND KDSC"/>
    <property type="match status" value="1"/>
</dbReference>
<dbReference type="Gene3D" id="3.40.50.1000">
    <property type="entry name" value="HAD superfamily/HAD-like"/>
    <property type="match status" value="1"/>
</dbReference>
<evidence type="ECO:0000256" key="3">
    <source>
        <dbReference type="ARBA" id="ARBA00011881"/>
    </source>
</evidence>
<dbReference type="GO" id="GO:0008781">
    <property type="term" value="F:N-acylneuraminate cytidylyltransferase activity"/>
    <property type="evidence" value="ECO:0007669"/>
    <property type="project" value="TreeGrafter"/>
</dbReference>
<keyword evidence="8" id="KW-1185">Reference proteome</keyword>
<dbReference type="AlphaFoldDB" id="A0A1I6XY43"/>
<evidence type="ECO:0000256" key="4">
    <source>
        <dbReference type="ARBA" id="ARBA00022723"/>
    </source>
</evidence>
<keyword evidence="6" id="KW-0460">Magnesium</keyword>
<comment type="similarity">
    <text evidence="2">Belongs to the KdsC family.</text>
</comment>
<dbReference type="Pfam" id="PF08282">
    <property type="entry name" value="Hydrolase_3"/>
    <property type="match status" value="1"/>
</dbReference>
<gene>
    <name evidence="7" type="ORF">SAMN05216474_0523</name>
</gene>
<dbReference type="RefSeq" id="WP_090246009.1">
    <property type="nucleotide sequence ID" value="NZ_FPAS01000001.1"/>
</dbReference>
<evidence type="ECO:0000256" key="1">
    <source>
        <dbReference type="ARBA" id="ARBA00001946"/>
    </source>
</evidence>
<dbReference type="SFLD" id="SFLDS00003">
    <property type="entry name" value="Haloacid_Dehalogenase"/>
    <property type="match status" value="1"/>
</dbReference>
<dbReference type="NCBIfam" id="TIGR01670">
    <property type="entry name" value="KdsC-phosphatas"/>
    <property type="match status" value="1"/>
</dbReference>
<accession>A0A1I6XY43</accession>
<dbReference type="InterPro" id="IPR023214">
    <property type="entry name" value="HAD_sf"/>
</dbReference>
<organism evidence="7 8">
    <name type="scientific">Lishizhenia tianjinensis</name>
    <dbReference type="NCBI Taxonomy" id="477690"/>
    <lineage>
        <taxon>Bacteria</taxon>
        <taxon>Pseudomonadati</taxon>
        <taxon>Bacteroidota</taxon>
        <taxon>Flavobacteriia</taxon>
        <taxon>Flavobacteriales</taxon>
        <taxon>Crocinitomicaceae</taxon>
        <taxon>Lishizhenia</taxon>
    </lineage>
</organism>
<evidence type="ECO:0000313" key="7">
    <source>
        <dbReference type="EMBL" id="SFT43057.1"/>
    </source>
</evidence>
<evidence type="ECO:0000256" key="6">
    <source>
        <dbReference type="ARBA" id="ARBA00022842"/>
    </source>
</evidence>
<dbReference type="EMBL" id="FPAS01000001">
    <property type="protein sequence ID" value="SFT43057.1"/>
    <property type="molecule type" value="Genomic_DNA"/>
</dbReference>
<dbReference type="Proteomes" id="UP000236454">
    <property type="component" value="Unassembled WGS sequence"/>
</dbReference>
<protein>
    <submittedName>
        <fullName evidence="7">3-deoxy-D-manno-octulosonate 8-phosphate phosphatase, YrbI family</fullName>
    </submittedName>
</protein>
<dbReference type="SUPFAM" id="SSF56784">
    <property type="entry name" value="HAD-like"/>
    <property type="match status" value="1"/>
</dbReference>
<evidence type="ECO:0000256" key="2">
    <source>
        <dbReference type="ARBA" id="ARBA00005893"/>
    </source>
</evidence>
<dbReference type="NCBIfam" id="TIGR01662">
    <property type="entry name" value="HAD-SF-IIIA"/>
    <property type="match status" value="1"/>
</dbReference>
<dbReference type="InterPro" id="IPR006549">
    <property type="entry name" value="HAD-SF_hydro_IIIA"/>
</dbReference>
<dbReference type="STRING" id="477690.SAMN05216474_0523"/>
<dbReference type="SFLD" id="SFLDG01138">
    <property type="entry name" value="C1.6.2:_Deoxy-d-mannose-octulo"/>
    <property type="match status" value="1"/>
</dbReference>
<keyword evidence="5" id="KW-0378">Hydrolase</keyword>
<dbReference type="GO" id="GO:0016788">
    <property type="term" value="F:hydrolase activity, acting on ester bonds"/>
    <property type="evidence" value="ECO:0007669"/>
    <property type="project" value="InterPro"/>
</dbReference>
<dbReference type="InterPro" id="IPR036412">
    <property type="entry name" value="HAD-like_sf"/>
</dbReference>
<dbReference type="InterPro" id="IPR050793">
    <property type="entry name" value="CMP-NeuNAc_synthase"/>
</dbReference>
<dbReference type="FunFam" id="3.40.50.1000:FF:000029">
    <property type="entry name" value="3-deoxy-D-manno-octulosonate 8-phosphate phosphatase KdsC"/>
    <property type="match status" value="1"/>
</dbReference>
<evidence type="ECO:0000256" key="5">
    <source>
        <dbReference type="ARBA" id="ARBA00022801"/>
    </source>
</evidence>
<comment type="cofactor">
    <cofactor evidence="1">
        <name>Mg(2+)</name>
        <dbReference type="ChEBI" id="CHEBI:18420"/>
    </cofactor>
</comment>
<dbReference type="CDD" id="cd01630">
    <property type="entry name" value="HAD_KDO-like"/>
    <property type="match status" value="1"/>
</dbReference>
<keyword evidence="4" id="KW-0479">Metal-binding</keyword>
<reference evidence="7 8" key="1">
    <citation type="submission" date="2016-10" db="EMBL/GenBank/DDBJ databases">
        <authorList>
            <person name="de Groot N.N."/>
        </authorList>
    </citation>
    <scope>NUCLEOTIDE SEQUENCE [LARGE SCALE GENOMIC DNA]</scope>
    <source>
        <strain evidence="7 8">CGMCC 1.7005</strain>
    </source>
</reference>
<dbReference type="GO" id="GO:0046872">
    <property type="term" value="F:metal ion binding"/>
    <property type="evidence" value="ECO:0007669"/>
    <property type="project" value="UniProtKB-KW"/>
</dbReference>
<evidence type="ECO:0000313" key="8">
    <source>
        <dbReference type="Proteomes" id="UP000236454"/>
    </source>
</evidence>
<dbReference type="InterPro" id="IPR010023">
    <property type="entry name" value="KdsC_fam"/>
</dbReference>
<sequence length="221" mass="25212">MYLKENLAYLLQQKDVELEEFLDRNEVEDVDEFSIDALNEIAEHYQTTLRDLLFSSFEKNHEKLKNVKLLILDVDGVMTDGGMYFTENGDQIKKYNTKDGMAIMHLIKRGYQVGIISSGFKIEMVKARADLLGIQHFYVGRDRKLDVLKAWCAELNITLDEVAMIGDDINDLEVMENIGIAACPNDAVDKIKNAANIHLRMNGGKACVREFIDNYLLQEAI</sequence>
<name>A0A1I6XY43_9FLAO</name>